<dbReference type="Gene3D" id="1.10.150.130">
    <property type="match status" value="1"/>
</dbReference>
<dbReference type="HOGENOM" id="CLU_083223_2_0_1"/>
<organism evidence="2 3">
    <name type="scientific">Sphaerobolus stellatus (strain SS14)</name>
    <dbReference type="NCBI Taxonomy" id="990650"/>
    <lineage>
        <taxon>Eukaryota</taxon>
        <taxon>Fungi</taxon>
        <taxon>Dikarya</taxon>
        <taxon>Basidiomycota</taxon>
        <taxon>Agaricomycotina</taxon>
        <taxon>Agaricomycetes</taxon>
        <taxon>Phallomycetidae</taxon>
        <taxon>Geastrales</taxon>
        <taxon>Sphaerobolaceae</taxon>
        <taxon>Sphaerobolus</taxon>
    </lineage>
</organism>
<evidence type="ECO:0000256" key="1">
    <source>
        <dbReference type="ARBA" id="ARBA00023125"/>
    </source>
</evidence>
<protein>
    <submittedName>
        <fullName evidence="2">Uncharacterized protein</fullName>
    </submittedName>
</protein>
<name>A0A0C9TVX0_SPHS4</name>
<dbReference type="EMBL" id="KN837199">
    <property type="protein sequence ID" value="KIJ34473.1"/>
    <property type="molecule type" value="Genomic_DNA"/>
</dbReference>
<evidence type="ECO:0000313" key="2">
    <source>
        <dbReference type="EMBL" id="KIJ34473.1"/>
    </source>
</evidence>
<feature type="non-terminal residue" evidence="2">
    <location>
        <position position="1"/>
    </location>
</feature>
<proteinExistence type="predicted"/>
<keyword evidence="3" id="KW-1185">Reference proteome</keyword>
<feature type="non-terminal residue" evidence="2">
    <location>
        <position position="181"/>
    </location>
</feature>
<keyword evidence="1" id="KW-0238">DNA-binding</keyword>
<evidence type="ECO:0000313" key="3">
    <source>
        <dbReference type="Proteomes" id="UP000054279"/>
    </source>
</evidence>
<dbReference type="OrthoDB" id="5598396at2759"/>
<reference evidence="2 3" key="1">
    <citation type="submission" date="2014-06" db="EMBL/GenBank/DDBJ databases">
        <title>Evolutionary Origins and Diversification of the Mycorrhizal Mutualists.</title>
        <authorList>
            <consortium name="DOE Joint Genome Institute"/>
            <consortium name="Mycorrhizal Genomics Consortium"/>
            <person name="Kohler A."/>
            <person name="Kuo A."/>
            <person name="Nagy L.G."/>
            <person name="Floudas D."/>
            <person name="Copeland A."/>
            <person name="Barry K.W."/>
            <person name="Cichocki N."/>
            <person name="Veneault-Fourrey C."/>
            <person name="LaButti K."/>
            <person name="Lindquist E.A."/>
            <person name="Lipzen A."/>
            <person name="Lundell T."/>
            <person name="Morin E."/>
            <person name="Murat C."/>
            <person name="Riley R."/>
            <person name="Ohm R."/>
            <person name="Sun H."/>
            <person name="Tunlid A."/>
            <person name="Henrissat B."/>
            <person name="Grigoriev I.V."/>
            <person name="Hibbett D.S."/>
            <person name="Martin F."/>
        </authorList>
    </citation>
    <scope>NUCLEOTIDE SEQUENCE [LARGE SCALE GENOMIC DNA]</scope>
    <source>
        <strain evidence="2 3">SS14</strain>
    </source>
</reference>
<dbReference type="GO" id="GO:0003677">
    <property type="term" value="F:DNA binding"/>
    <property type="evidence" value="ECO:0007669"/>
    <property type="project" value="UniProtKB-KW"/>
</dbReference>
<dbReference type="Proteomes" id="UP000054279">
    <property type="component" value="Unassembled WGS sequence"/>
</dbReference>
<accession>A0A0C9TVX0</accession>
<gene>
    <name evidence="2" type="ORF">M422DRAFT_100724</name>
</gene>
<dbReference type="InterPro" id="IPR010998">
    <property type="entry name" value="Integrase_recombinase_N"/>
</dbReference>
<sequence>PERPVRSLECLVHECAITLGCVLEASSPTAYDSATHSFLTFCNNHQISIDPTPDTLNLYIVYMCHFVKPNSVRSYLSGICNKLEPIFPNICCTKLHAVITHHKQPLTQSSLFQLHAIYSISLEHDDLLFFAMILMGFHGLLHLGELAWPNKIEHRDYRKVIIWHTVSISSIAFEFLLPTHK</sequence>
<dbReference type="AlphaFoldDB" id="A0A0C9TVX0"/>